<dbReference type="GO" id="GO:0010506">
    <property type="term" value="P:regulation of autophagy"/>
    <property type="evidence" value="ECO:0007669"/>
    <property type="project" value="InterPro"/>
</dbReference>
<dbReference type="OMA" id="ITMIGYC"/>
<dbReference type="Proteomes" id="UP000688137">
    <property type="component" value="Unassembled WGS sequence"/>
</dbReference>
<dbReference type="InterPro" id="IPR045269">
    <property type="entry name" value="Atg1-like"/>
</dbReference>
<accession>A0A8S1NW58</accession>
<dbReference type="InterPro" id="IPR000719">
    <property type="entry name" value="Prot_kinase_dom"/>
</dbReference>
<dbReference type="Pfam" id="PF00069">
    <property type="entry name" value="Pkinase"/>
    <property type="match status" value="1"/>
</dbReference>
<dbReference type="EMBL" id="CAJJDM010000098">
    <property type="protein sequence ID" value="CAD8094196.1"/>
    <property type="molecule type" value="Genomic_DNA"/>
</dbReference>
<organism evidence="2 3">
    <name type="scientific">Paramecium primaurelia</name>
    <dbReference type="NCBI Taxonomy" id="5886"/>
    <lineage>
        <taxon>Eukaryota</taxon>
        <taxon>Sar</taxon>
        <taxon>Alveolata</taxon>
        <taxon>Ciliophora</taxon>
        <taxon>Intramacronucleata</taxon>
        <taxon>Oligohymenophorea</taxon>
        <taxon>Peniculida</taxon>
        <taxon>Parameciidae</taxon>
        <taxon>Paramecium</taxon>
    </lineage>
</organism>
<dbReference type="PROSITE" id="PS50011">
    <property type="entry name" value="PROTEIN_KINASE_DOM"/>
    <property type="match status" value="1"/>
</dbReference>
<dbReference type="AlphaFoldDB" id="A0A8S1NW58"/>
<dbReference type="InterPro" id="IPR008271">
    <property type="entry name" value="Ser/Thr_kinase_AS"/>
</dbReference>
<reference evidence="2" key="1">
    <citation type="submission" date="2021-01" db="EMBL/GenBank/DDBJ databases">
        <authorList>
            <consortium name="Genoscope - CEA"/>
            <person name="William W."/>
        </authorList>
    </citation>
    <scope>NUCLEOTIDE SEQUENCE</scope>
</reference>
<dbReference type="GO" id="GO:0004674">
    <property type="term" value="F:protein serine/threonine kinase activity"/>
    <property type="evidence" value="ECO:0007669"/>
    <property type="project" value="InterPro"/>
</dbReference>
<protein>
    <recommendedName>
        <fullName evidence="1">Protein kinase domain-containing protein</fullName>
    </recommendedName>
</protein>
<gene>
    <name evidence="2" type="ORF">PPRIM_AZ9-3.1.T0950048</name>
</gene>
<dbReference type="PROSITE" id="PS00108">
    <property type="entry name" value="PROTEIN_KINASE_ST"/>
    <property type="match status" value="1"/>
</dbReference>
<dbReference type="PIRSF" id="PIRSF000654">
    <property type="entry name" value="Integrin-linked_kinase"/>
    <property type="match status" value="1"/>
</dbReference>
<dbReference type="SMART" id="SM00220">
    <property type="entry name" value="S_TKc"/>
    <property type="match status" value="1"/>
</dbReference>
<feature type="domain" description="Protein kinase" evidence="1">
    <location>
        <begin position="13"/>
        <end position="273"/>
    </location>
</feature>
<dbReference type="PANTHER" id="PTHR24348:SF68">
    <property type="entry name" value="SERINE_THREONINE-PROTEIN KINASE ATG1C"/>
    <property type="match status" value="1"/>
</dbReference>
<dbReference type="GO" id="GO:0005524">
    <property type="term" value="F:ATP binding"/>
    <property type="evidence" value="ECO:0007669"/>
    <property type="project" value="InterPro"/>
</dbReference>
<proteinExistence type="predicted"/>
<dbReference type="GO" id="GO:0005737">
    <property type="term" value="C:cytoplasm"/>
    <property type="evidence" value="ECO:0007669"/>
    <property type="project" value="TreeGrafter"/>
</dbReference>
<keyword evidence="3" id="KW-1185">Reference proteome</keyword>
<evidence type="ECO:0000313" key="3">
    <source>
        <dbReference type="Proteomes" id="UP000688137"/>
    </source>
</evidence>
<evidence type="ECO:0000313" key="2">
    <source>
        <dbReference type="EMBL" id="CAD8094196.1"/>
    </source>
</evidence>
<dbReference type="FunFam" id="1.10.510.10:FF:000810">
    <property type="entry name" value="Uncharacterized protein"/>
    <property type="match status" value="1"/>
</dbReference>
<sequence length="288" mass="33045">MFTPEQFATNYQINFSKLIGKGHDSTVFLTINKQTKQQFALKCLAQTIEQNAINLFNEIQILRHIQHPNIINMIGYCSDCSCMLLELMTNGSLYKILLQGSLPIAIANGIILQIAQTLQYLHEKGITHGDIKLDNLLISGDFIIKLCDFGFAKINGQTPIPKITVSGSEGYTAPEIWNIPIDLRKCDMFSLGVVYFIMVTGHPPFESNNPQTEDTWWKFIKNEEWNIFWKELKLTILPDYVRTMIEKLLCVNQQMRYSADEIIQLLINKSATLDQIINEINKRLIQQK</sequence>
<dbReference type="PANTHER" id="PTHR24348">
    <property type="entry name" value="SERINE/THREONINE-PROTEIN KINASE UNC-51-RELATED"/>
    <property type="match status" value="1"/>
</dbReference>
<comment type="caution">
    <text evidence="2">The sequence shown here is derived from an EMBL/GenBank/DDBJ whole genome shotgun (WGS) entry which is preliminary data.</text>
</comment>
<evidence type="ECO:0000259" key="1">
    <source>
        <dbReference type="PROSITE" id="PS50011"/>
    </source>
</evidence>
<name>A0A8S1NW58_PARPR</name>